<dbReference type="OrthoDB" id="305760at2"/>
<dbReference type="eggNOG" id="COG1216">
    <property type="taxonomic scope" value="Bacteria"/>
</dbReference>
<dbReference type="SUPFAM" id="SSF53448">
    <property type="entry name" value="Nucleotide-diphospho-sugar transferases"/>
    <property type="match status" value="1"/>
</dbReference>
<evidence type="ECO:0000313" key="2">
    <source>
        <dbReference type="EMBL" id="ADY12221.1"/>
    </source>
</evidence>
<sequence length="322" mass="36974">MSSQYRISVALTTFNGSQYIYEQLFSLLNQTRQPDEVVICDDCSIDNTVEKVNLFIQEHSLFDRWTCYINVKNLGYVENFLGCAQKCTGDIIFFSDQDDVWVHDKVEIIEKVYLEHNPSAVVSTYSMINSEGGKYITLYSLYKNFPSLIKLRKVSLPTYLRLLGSSGKALSFRSEMLEEIMQKVHAYNLTYDTPIGAIALFHDGFYLLHKPLVKFRVHASNTSAPSTKLSHRTTDVGHLITSIQHILKMHSFVYKEYGDRLSESRISFLRKSISMQEKNLVALQQGKINKAFIHNNLTLNPLTNKIFALVLILYGIRNLRNC</sequence>
<dbReference type="Pfam" id="PF00535">
    <property type="entry name" value="Glycos_transf_2"/>
    <property type="match status" value="1"/>
</dbReference>
<dbReference type="PANTHER" id="PTHR22916:SF3">
    <property type="entry name" value="UDP-GLCNAC:BETAGAL BETA-1,3-N-ACETYLGLUCOSAMINYLTRANSFERASE-LIKE PROTEIN 1"/>
    <property type="match status" value="1"/>
</dbReference>
<dbReference type="STRING" id="158189.SpiBuddy_0385"/>
<evidence type="ECO:0000313" key="3">
    <source>
        <dbReference type="Proteomes" id="UP000008466"/>
    </source>
</evidence>
<dbReference type="RefSeq" id="WP_013606074.1">
    <property type="nucleotide sequence ID" value="NC_015152.1"/>
</dbReference>
<dbReference type="PANTHER" id="PTHR22916">
    <property type="entry name" value="GLYCOSYLTRANSFERASE"/>
    <property type="match status" value="1"/>
</dbReference>
<feature type="domain" description="Glycosyltransferase 2-like" evidence="1">
    <location>
        <begin position="8"/>
        <end position="151"/>
    </location>
</feature>
<dbReference type="GO" id="GO:0016758">
    <property type="term" value="F:hexosyltransferase activity"/>
    <property type="evidence" value="ECO:0007669"/>
    <property type="project" value="UniProtKB-ARBA"/>
</dbReference>
<name>F0RXU4_SPHGB</name>
<evidence type="ECO:0000259" key="1">
    <source>
        <dbReference type="Pfam" id="PF00535"/>
    </source>
</evidence>
<dbReference type="AlphaFoldDB" id="F0RXU4"/>
<dbReference type="Gene3D" id="3.90.550.10">
    <property type="entry name" value="Spore Coat Polysaccharide Biosynthesis Protein SpsA, Chain A"/>
    <property type="match status" value="1"/>
</dbReference>
<organism evidence="2 3">
    <name type="scientific">Sphaerochaeta globosa (strain ATCC BAA-1886 / DSM 22777 / Buddy)</name>
    <name type="common">Spirochaeta sp. (strain Buddy)</name>
    <dbReference type="NCBI Taxonomy" id="158189"/>
    <lineage>
        <taxon>Bacteria</taxon>
        <taxon>Pseudomonadati</taxon>
        <taxon>Spirochaetota</taxon>
        <taxon>Spirochaetia</taxon>
        <taxon>Spirochaetales</taxon>
        <taxon>Sphaerochaetaceae</taxon>
        <taxon>Sphaerochaeta</taxon>
    </lineage>
</organism>
<dbReference type="Proteomes" id="UP000008466">
    <property type="component" value="Chromosome"/>
</dbReference>
<dbReference type="EMBL" id="CP002541">
    <property type="protein sequence ID" value="ADY12221.1"/>
    <property type="molecule type" value="Genomic_DNA"/>
</dbReference>
<proteinExistence type="predicted"/>
<keyword evidence="3" id="KW-1185">Reference proteome</keyword>
<accession>F0RXU4</accession>
<dbReference type="InterPro" id="IPR029044">
    <property type="entry name" value="Nucleotide-diphossugar_trans"/>
</dbReference>
<keyword evidence="2" id="KW-0808">Transferase</keyword>
<gene>
    <name evidence="2" type="ordered locus">SpiBuddy_0385</name>
</gene>
<dbReference type="InterPro" id="IPR001173">
    <property type="entry name" value="Glyco_trans_2-like"/>
</dbReference>
<protein>
    <submittedName>
        <fullName evidence="2">Glycosyl transferase family 2</fullName>
    </submittedName>
</protein>
<dbReference type="HOGENOM" id="CLU_025996_2_0_12"/>
<reference evidence="3" key="1">
    <citation type="submission" date="2011-02" db="EMBL/GenBank/DDBJ databases">
        <title>Complete sequence of Spirochaeta sp. Buddy.</title>
        <authorList>
            <person name="Lucas S."/>
            <person name="Copeland A."/>
            <person name="Lapidus A."/>
            <person name="Cheng J.-F."/>
            <person name="Goodwin L."/>
            <person name="Pitluck S."/>
            <person name="Zeytun A."/>
            <person name="Detter J.C."/>
            <person name="Han C."/>
            <person name="Tapia R."/>
            <person name="Land M."/>
            <person name="Hauser L."/>
            <person name="Kyrpides N."/>
            <person name="Ivanova N."/>
            <person name="Mikhailova N."/>
            <person name="Pagani I."/>
            <person name="Ritalahti K.M."/>
            <person name="Loeffler F.E."/>
            <person name="Woyke T."/>
        </authorList>
    </citation>
    <scope>NUCLEOTIDE SEQUENCE [LARGE SCALE GENOMIC DNA]</scope>
    <source>
        <strain evidence="3">ATCC BAA-1886 / DSM 22777 / Buddy</strain>
    </source>
</reference>
<dbReference type="KEGG" id="sbu:SpiBuddy_0385"/>